<feature type="domain" description="Beta-lactamase class A catalytic" evidence="2">
    <location>
        <begin position="58"/>
        <end position="283"/>
    </location>
</feature>
<proteinExistence type="predicted"/>
<organism evidence="3 4">
    <name type="scientific">Nesterenkonia sphaerica</name>
    <dbReference type="NCBI Taxonomy" id="1804988"/>
    <lineage>
        <taxon>Bacteria</taxon>
        <taxon>Bacillati</taxon>
        <taxon>Actinomycetota</taxon>
        <taxon>Actinomycetes</taxon>
        <taxon>Micrococcales</taxon>
        <taxon>Micrococcaceae</taxon>
        <taxon>Nesterenkonia</taxon>
    </lineage>
</organism>
<dbReference type="Pfam" id="PF13354">
    <property type="entry name" value="Beta-lactamase2"/>
    <property type="match status" value="2"/>
</dbReference>
<accession>A0A5R9AAF8</accession>
<dbReference type="InterPro" id="IPR012338">
    <property type="entry name" value="Beta-lactam/transpept-like"/>
</dbReference>
<feature type="domain" description="Beta-lactamase class A catalytic" evidence="2">
    <location>
        <begin position="376"/>
        <end position="522"/>
    </location>
</feature>
<feature type="compositionally biased region" description="Polar residues" evidence="1">
    <location>
        <begin position="320"/>
        <end position="334"/>
    </location>
</feature>
<dbReference type="AlphaFoldDB" id="A0A5R9AAF8"/>
<dbReference type="SUPFAM" id="SSF56601">
    <property type="entry name" value="beta-lactamase/transpeptidase-like"/>
    <property type="match status" value="2"/>
</dbReference>
<dbReference type="RefSeq" id="WP_138170134.1">
    <property type="nucleotide sequence ID" value="NZ_VAWA01000007.1"/>
</dbReference>
<dbReference type="EMBL" id="VAWA01000007">
    <property type="protein sequence ID" value="TLP75769.1"/>
    <property type="molecule type" value="Genomic_DNA"/>
</dbReference>
<evidence type="ECO:0000259" key="2">
    <source>
        <dbReference type="Pfam" id="PF13354"/>
    </source>
</evidence>
<comment type="caution">
    <text evidence="3">The sequence shown here is derived from an EMBL/GenBank/DDBJ whole genome shotgun (WGS) entry which is preliminary data.</text>
</comment>
<evidence type="ECO:0000256" key="1">
    <source>
        <dbReference type="SAM" id="MobiDB-lite"/>
    </source>
</evidence>
<gene>
    <name evidence="3" type="ORF">FEF27_06985</name>
</gene>
<dbReference type="GO" id="GO:0030655">
    <property type="term" value="P:beta-lactam antibiotic catabolic process"/>
    <property type="evidence" value="ECO:0007669"/>
    <property type="project" value="InterPro"/>
</dbReference>
<reference evidence="3 4" key="1">
    <citation type="submission" date="2019-05" db="EMBL/GenBank/DDBJ databases">
        <title>Nesterenkonia sp. GY239, isolated from the Southern Atlantic Ocean.</title>
        <authorList>
            <person name="Zhang G."/>
        </authorList>
    </citation>
    <scope>NUCLEOTIDE SEQUENCE [LARGE SCALE GENOMIC DNA]</scope>
    <source>
        <strain evidence="3 4">GY239</strain>
    </source>
</reference>
<sequence>MVHSPPPTSHPAASPAPQRTSPPAGLSDLHSHVSELVAQQPFAVHWQIRALQGAAAPQTRASIGQGDAAQVASFSTRKVSLLLACLALVHRGDVDLDQRLLITEEMREGVQAGIMKNLAPGVELSLEDHLRQMMISSDNICTQLVFEAIAQATGDSLQWVNDYCSWIGMHATLHREIFPRSGDLAWHHSIHQMTVTTPRDQAWLLELLGRAAADDAVAAALHLSPSLCRFAVTLMRQIHTPLLGALTTAVGFAEKNGRGLRSLSQVGLALDPQDTAVAAVAVFAEQIPTELPTGRPGRLAVYELFAGIGRAVEQWHMRQRPTQHSSPSLAPQRSENLETTHGETTHGETTHGPIPHCWKVLAPSTPPQGEEAPATAHPLSGAGKLLAALAIAEAGAEDPVLLRDPVTITAEDRRAAAVGPLRTHTGELTLCLADALALVIATSDASAALALRRTLKRRRMDLPAAAEEVIGRVSQSLQTLERTVITAEEDVHDATGDLLTGRSSPGDLVTLLTALAQAGGLQNPAASSAPHPPQRPATGISHTAAEQVLGWMAGVFEPTGLAYGLPGYGPRRVPQWSVSGLELRATPAVRGWTSVLITRQDPVGAGTSLAVAAAHLPHLSAAGQNSTLSPAQRLGALGLGVYRALPGAAGRTDQPARERVT</sequence>
<dbReference type="PANTHER" id="PTHR35333:SF3">
    <property type="entry name" value="BETA-LACTAMASE-TYPE TRANSPEPTIDASE FOLD CONTAINING PROTEIN"/>
    <property type="match status" value="1"/>
</dbReference>
<feature type="region of interest" description="Disordered" evidence="1">
    <location>
        <begin position="1"/>
        <end position="28"/>
    </location>
</feature>
<feature type="compositionally biased region" description="Basic and acidic residues" evidence="1">
    <location>
        <begin position="335"/>
        <end position="349"/>
    </location>
</feature>
<dbReference type="GO" id="GO:0046677">
    <property type="term" value="P:response to antibiotic"/>
    <property type="evidence" value="ECO:0007669"/>
    <property type="project" value="InterPro"/>
</dbReference>
<feature type="region of interest" description="Disordered" evidence="1">
    <location>
        <begin position="318"/>
        <end position="354"/>
    </location>
</feature>
<protein>
    <submittedName>
        <fullName evidence="3">Serine hydrolase</fullName>
    </submittedName>
</protein>
<dbReference type="PANTHER" id="PTHR35333">
    <property type="entry name" value="BETA-LACTAMASE"/>
    <property type="match status" value="1"/>
</dbReference>
<keyword evidence="4" id="KW-1185">Reference proteome</keyword>
<keyword evidence="3" id="KW-0378">Hydrolase</keyword>
<dbReference type="InterPro" id="IPR000871">
    <property type="entry name" value="Beta-lactam_class-A"/>
</dbReference>
<dbReference type="InterPro" id="IPR045155">
    <property type="entry name" value="Beta-lactam_cat"/>
</dbReference>
<dbReference type="Proteomes" id="UP000306544">
    <property type="component" value="Unassembled WGS sequence"/>
</dbReference>
<evidence type="ECO:0000313" key="3">
    <source>
        <dbReference type="EMBL" id="TLP75769.1"/>
    </source>
</evidence>
<dbReference type="Gene3D" id="3.40.710.10">
    <property type="entry name" value="DD-peptidase/beta-lactamase superfamily"/>
    <property type="match status" value="2"/>
</dbReference>
<evidence type="ECO:0000313" key="4">
    <source>
        <dbReference type="Proteomes" id="UP000306544"/>
    </source>
</evidence>
<dbReference type="OrthoDB" id="9784149at2"/>
<name>A0A5R9AAF8_9MICC</name>
<dbReference type="GO" id="GO:0008800">
    <property type="term" value="F:beta-lactamase activity"/>
    <property type="evidence" value="ECO:0007669"/>
    <property type="project" value="InterPro"/>
</dbReference>